<evidence type="ECO:0000313" key="1">
    <source>
        <dbReference type="EMBL" id="JAH12815.1"/>
    </source>
</evidence>
<reference evidence="1" key="2">
    <citation type="journal article" date="2015" name="Fish Shellfish Immunol.">
        <title>Early steps in the European eel (Anguilla anguilla)-Vibrio vulnificus interaction in the gills: Role of the RtxA13 toxin.</title>
        <authorList>
            <person name="Callol A."/>
            <person name="Pajuelo D."/>
            <person name="Ebbesson L."/>
            <person name="Teles M."/>
            <person name="MacKenzie S."/>
            <person name="Amaro C."/>
        </authorList>
    </citation>
    <scope>NUCLEOTIDE SEQUENCE</scope>
</reference>
<dbReference type="EMBL" id="GBXM01095762">
    <property type="protein sequence ID" value="JAH12815.1"/>
    <property type="molecule type" value="Transcribed_RNA"/>
</dbReference>
<reference evidence="1" key="1">
    <citation type="submission" date="2014-11" db="EMBL/GenBank/DDBJ databases">
        <authorList>
            <person name="Amaro Gonzalez C."/>
        </authorList>
    </citation>
    <scope>NUCLEOTIDE SEQUENCE</scope>
</reference>
<organism evidence="1">
    <name type="scientific">Anguilla anguilla</name>
    <name type="common">European freshwater eel</name>
    <name type="synonym">Muraena anguilla</name>
    <dbReference type="NCBI Taxonomy" id="7936"/>
    <lineage>
        <taxon>Eukaryota</taxon>
        <taxon>Metazoa</taxon>
        <taxon>Chordata</taxon>
        <taxon>Craniata</taxon>
        <taxon>Vertebrata</taxon>
        <taxon>Euteleostomi</taxon>
        <taxon>Actinopterygii</taxon>
        <taxon>Neopterygii</taxon>
        <taxon>Teleostei</taxon>
        <taxon>Anguilliformes</taxon>
        <taxon>Anguillidae</taxon>
        <taxon>Anguilla</taxon>
    </lineage>
</organism>
<accession>A0A0E9Q917</accession>
<proteinExistence type="predicted"/>
<sequence>MFGNMQRQTNLFS</sequence>
<protein>
    <submittedName>
        <fullName evidence="1">Uncharacterized protein</fullName>
    </submittedName>
</protein>
<name>A0A0E9Q917_ANGAN</name>